<evidence type="ECO:0000313" key="8">
    <source>
        <dbReference type="Proteomes" id="UP000219215"/>
    </source>
</evidence>
<dbReference type="EMBL" id="LT907975">
    <property type="protein sequence ID" value="SOB57742.1"/>
    <property type="molecule type" value="Genomic_DNA"/>
</dbReference>
<organism evidence="7 8">
    <name type="scientific">Pseudodesulfovibrio profundus</name>
    <dbReference type="NCBI Taxonomy" id="57320"/>
    <lineage>
        <taxon>Bacteria</taxon>
        <taxon>Pseudomonadati</taxon>
        <taxon>Thermodesulfobacteriota</taxon>
        <taxon>Desulfovibrionia</taxon>
        <taxon>Desulfovibrionales</taxon>
        <taxon>Desulfovibrionaceae</taxon>
    </lineage>
</organism>
<dbReference type="PROSITE" id="PS51257">
    <property type="entry name" value="PROKAR_LIPOPROTEIN"/>
    <property type="match status" value="1"/>
</dbReference>
<evidence type="ECO:0000256" key="4">
    <source>
        <dbReference type="ARBA" id="ARBA00023139"/>
    </source>
</evidence>
<evidence type="ECO:0000313" key="7">
    <source>
        <dbReference type="EMBL" id="SOB57742.1"/>
    </source>
</evidence>
<gene>
    <name evidence="7" type="ORF">DPRO_0852</name>
</gene>
<protein>
    <submittedName>
        <fullName evidence="7">Uncharacterized protein</fullName>
    </submittedName>
</protein>
<dbReference type="AlphaFoldDB" id="A0A2C8F5A5"/>
<name>A0A2C8F5A5_9BACT</name>
<dbReference type="Pfam" id="PF05818">
    <property type="entry name" value="TraT"/>
    <property type="match status" value="1"/>
</dbReference>
<evidence type="ECO:0000256" key="6">
    <source>
        <dbReference type="SAM" id="SignalP"/>
    </source>
</evidence>
<keyword evidence="5" id="KW-0449">Lipoprotein</keyword>
<evidence type="ECO:0000256" key="3">
    <source>
        <dbReference type="ARBA" id="ARBA00023136"/>
    </source>
</evidence>
<reference evidence="8" key="1">
    <citation type="submission" date="2017-09" db="EMBL/GenBank/DDBJ databases">
        <authorList>
            <person name="Regsiter A."/>
            <person name="William W."/>
        </authorList>
    </citation>
    <scope>NUCLEOTIDE SEQUENCE [LARGE SCALE GENOMIC DNA]</scope>
    <source>
        <strain evidence="8">500-1</strain>
    </source>
</reference>
<dbReference type="Proteomes" id="UP000219215">
    <property type="component" value="Chromosome DPRO"/>
</dbReference>
<evidence type="ECO:0000256" key="2">
    <source>
        <dbReference type="ARBA" id="ARBA00022729"/>
    </source>
</evidence>
<keyword evidence="2 6" id="KW-0732">Signal</keyword>
<keyword evidence="8" id="KW-1185">Reference proteome</keyword>
<comment type="subcellular location">
    <subcellularLocation>
        <location evidence="1">Cell outer membrane</location>
        <topology evidence="1">Lipid-anchor</topology>
    </subcellularLocation>
</comment>
<feature type="chain" id="PRO_5013016559" evidence="6">
    <location>
        <begin position="26"/>
        <end position="249"/>
    </location>
</feature>
<dbReference type="InterPro" id="IPR008874">
    <property type="entry name" value="TraT_complement-R"/>
</dbReference>
<feature type="signal peptide" evidence="6">
    <location>
        <begin position="1"/>
        <end position="25"/>
    </location>
</feature>
<keyword evidence="3" id="KW-0472">Membrane</keyword>
<proteinExistence type="predicted"/>
<accession>A0A2C8F5A5</accession>
<dbReference type="GO" id="GO:0009279">
    <property type="term" value="C:cell outer membrane"/>
    <property type="evidence" value="ECO:0007669"/>
    <property type="project" value="UniProtKB-SubCell"/>
</dbReference>
<evidence type="ECO:0000256" key="1">
    <source>
        <dbReference type="ARBA" id="ARBA00004459"/>
    </source>
</evidence>
<sequence>MFTRFKYIVCVVLVSMVLASCTASKSRLGMVQSPDGLMYGSAMDRQFIVDSSLFVNNKIKLRIRNTSGDPAFNLYEFKNRLENAYAAQGYEPTDGNDFGILLDINVNYSGQIQEDMRGEGLLAGGALGGVAGAYDPITTGSGNTWAKGTAGAVVGATVGYILGSYVTDDTYIIRSDITLATIAPREENDGTTIVFGKSEKISRKKNNFRGFRQREKVTLAVYAGGRNVDQSEITSGVQQRMLRILTDVI</sequence>
<keyword evidence="4" id="KW-0564">Palmitate</keyword>
<dbReference type="KEGG" id="pprf:DPRO_0852"/>
<evidence type="ECO:0000256" key="5">
    <source>
        <dbReference type="ARBA" id="ARBA00023288"/>
    </source>
</evidence>